<name>A0ABP0Z1G6_9ROSI</name>
<reference evidence="4 5" key="1">
    <citation type="submission" date="2024-03" db="EMBL/GenBank/DDBJ databases">
        <authorList>
            <person name="Gkanogiannis A."/>
            <person name="Becerra Lopez-Lavalle L."/>
        </authorList>
    </citation>
    <scope>NUCLEOTIDE SEQUENCE [LARGE SCALE GENOMIC DNA]</scope>
</reference>
<protein>
    <recommendedName>
        <fullName evidence="3">Glycosyltransferase N-terminal domain-containing protein</fullName>
    </recommendedName>
</protein>
<dbReference type="PANTHER" id="PTHR11926">
    <property type="entry name" value="GLUCOSYL/GLUCURONOSYL TRANSFERASES"/>
    <property type="match status" value="1"/>
</dbReference>
<dbReference type="PANTHER" id="PTHR11926:SF774">
    <property type="entry name" value="UDP-GLYCOSYLTRANSFERASE 85A1-RELATED"/>
    <property type="match status" value="1"/>
</dbReference>
<dbReference type="Proteomes" id="UP001642487">
    <property type="component" value="Chromosome 7"/>
</dbReference>
<dbReference type="CDD" id="cd03784">
    <property type="entry name" value="GT1_Gtf-like"/>
    <property type="match status" value="1"/>
</dbReference>
<keyword evidence="2" id="KW-0808">Transferase</keyword>
<dbReference type="EMBL" id="OZ021741">
    <property type="protein sequence ID" value="CAK9325598.1"/>
    <property type="molecule type" value="Genomic_DNA"/>
</dbReference>
<evidence type="ECO:0000259" key="3">
    <source>
        <dbReference type="Pfam" id="PF26168"/>
    </source>
</evidence>
<sequence length="336" mass="37835">MSIKTPPRLYHSSSPTLQKLFLTPLFKTKNNKMGSMEKPHAVCIPYPAQGHINPMLKLAKLLHSHGFHITFVNTHFNHRRLLNSRGPTALDGLSSFRFESIPDGLPPTDVDATQDIPSLCQSTRRLCLQPFRHLLSKLNCCPNVPRVSCIVSDGVMSFTLDAAQELGIPEVLFWTTSACGFLAYLHYQQLVDRGYTPFKDESYLSNKEYLETKIDWIKGMKDIRLRDIPTFIRTTDPKDGMVDFILSETKRAKRASAIVLNTVASLEQQALDAISSLLPAPVFSIGPLQLLLQQVPDSELKSLGSNLWKEDRSCLQWLDQMSPNSVVYVNFGVFQN</sequence>
<proteinExistence type="inferred from homology"/>
<evidence type="ECO:0000256" key="1">
    <source>
        <dbReference type="ARBA" id="ARBA00009995"/>
    </source>
</evidence>
<gene>
    <name evidence="4" type="ORF">CITCOLO1_LOCUS17864</name>
</gene>
<dbReference type="SUPFAM" id="SSF53756">
    <property type="entry name" value="UDP-Glycosyltransferase/glycogen phosphorylase"/>
    <property type="match status" value="1"/>
</dbReference>
<dbReference type="InterPro" id="IPR002213">
    <property type="entry name" value="UDP_glucos_trans"/>
</dbReference>
<evidence type="ECO:0000313" key="5">
    <source>
        <dbReference type="Proteomes" id="UP001642487"/>
    </source>
</evidence>
<organism evidence="4 5">
    <name type="scientific">Citrullus colocynthis</name>
    <name type="common">colocynth</name>
    <dbReference type="NCBI Taxonomy" id="252529"/>
    <lineage>
        <taxon>Eukaryota</taxon>
        <taxon>Viridiplantae</taxon>
        <taxon>Streptophyta</taxon>
        <taxon>Embryophyta</taxon>
        <taxon>Tracheophyta</taxon>
        <taxon>Spermatophyta</taxon>
        <taxon>Magnoliopsida</taxon>
        <taxon>eudicotyledons</taxon>
        <taxon>Gunneridae</taxon>
        <taxon>Pentapetalae</taxon>
        <taxon>rosids</taxon>
        <taxon>fabids</taxon>
        <taxon>Cucurbitales</taxon>
        <taxon>Cucurbitaceae</taxon>
        <taxon>Benincaseae</taxon>
        <taxon>Citrullus</taxon>
    </lineage>
</organism>
<comment type="similarity">
    <text evidence="1">Belongs to the UDP-glycosyltransferase family.</text>
</comment>
<evidence type="ECO:0000313" key="4">
    <source>
        <dbReference type="EMBL" id="CAK9325598.1"/>
    </source>
</evidence>
<evidence type="ECO:0000256" key="2">
    <source>
        <dbReference type="ARBA" id="ARBA00022679"/>
    </source>
</evidence>
<dbReference type="Gene3D" id="3.40.50.2000">
    <property type="entry name" value="Glycogen Phosphorylase B"/>
    <property type="match status" value="2"/>
</dbReference>
<feature type="domain" description="Glycosyltransferase N-terminal" evidence="3">
    <location>
        <begin position="42"/>
        <end position="172"/>
    </location>
</feature>
<dbReference type="InterPro" id="IPR058980">
    <property type="entry name" value="Glyco_transf_N"/>
</dbReference>
<accession>A0ABP0Z1G6</accession>
<keyword evidence="5" id="KW-1185">Reference proteome</keyword>
<dbReference type="Pfam" id="PF26168">
    <property type="entry name" value="Glyco_transf_N"/>
    <property type="match status" value="1"/>
</dbReference>